<protein>
    <recommendedName>
        <fullName evidence="6">Transcription antitermination protein NusB</fullName>
    </recommendedName>
    <alternativeName>
        <fullName evidence="6">Antitermination factor NusB</fullName>
    </alternativeName>
</protein>
<comment type="similarity">
    <text evidence="1 6">Belongs to the NusB family.</text>
</comment>
<evidence type="ECO:0000256" key="4">
    <source>
        <dbReference type="ARBA" id="ARBA00023015"/>
    </source>
</evidence>
<dbReference type="PATRIC" id="fig|1618598.3.peg.73"/>
<keyword evidence="2 6" id="KW-0889">Transcription antitermination</keyword>
<dbReference type="NCBIfam" id="TIGR01951">
    <property type="entry name" value="nusB"/>
    <property type="match status" value="1"/>
</dbReference>
<feature type="domain" description="NusB/RsmB/TIM44" evidence="7">
    <location>
        <begin position="18"/>
        <end position="114"/>
    </location>
</feature>
<comment type="caution">
    <text evidence="8">The sequence shown here is derived from an EMBL/GenBank/DDBJ whole genome shotgun (WGS) entry which is preliminary data.</text>
</comment>
<name>A0A0G1M7C1_9BACT</name>
<reference evidence="8 9" key="1">
    <citation type="journal article" date="2015" name="Nature">
        <title>rRNA introns, odd ribosomes, and small enigmatic genomes across a large radiation of phyla.</title>
        <authorList>
            <person name="Brown C.T."/>
            <person name="Hug L.A."/>
            <person name="Thomas B.C."/>
            <person name="Sharon I."/>
            <person name="Castelle C.J."/>
            <person name="Singh A."/>
            <person name="Wilkins M.J."/>
            <person name="Williams K.H."/>
            <person name="Banfield J.F."/>
        </authorList>
    </citation>
    <scope>NUCLEOTIDE SEQUENCE [LARGE SCALE GENOMIC DNA]</scope>
</reference>
<evidence type="ECO:0000256" key="6">
    <source>
        <dbReference type="HAMAP-Rule" id="MF_00073"/>
    </source>
</evidence>
<evidence type="ECO:0000313" key="8">
    <source>
        <dbReference type="EMBL" id="KKU04116.1"/>
    </source>
</evidence>
<organism evidence="8 9">
    <name type="scientific">Candidatus Woesebacteria bacterium GW2011_GWE1_45_18</name>
    <dbReference type="NCBI Taxonomy" id="1618598"/>
    <lineage>
        <taxon>Bacteria</taxon>
        <taxon>Candidatus Woeseibacteriota</taxon>
    </lineage>
</organism>
<dbReference type="GO" id="GO:0003723">
    <property type="term" value="F:RNA binding"/>
    <property type="evidence" value="ECO:0007669"/>
    <property type="project" value="UniProtKB-UniRule"/>
</dbReference>
<dbReference type="HAMAP" id="MF_00073">
    <property type="entry name" value="NusB"/>
    <property type="match status" value="1"/>
</dbReference>
<keyword evidence="5 6" id="KW-0804">Transcription</keyword>
<dbReference type="Pfam" id="PF01029">
    <property type="entry name" value="NusB"/>
    <property type="match status" value="1"/>
</dbReference>
<dbReference type="InterPro" id="IPR011605">
    <property type="entry name" value="NusB_fam"/>
</dbReference>
<dbReference type="PANTHER" id="PTHR11078:SF3">
    <property type="entry name" value="ANTITERMINATION NUSB DOMAIN-CONTAINING PROTEIN"/>
    <property type="match status" value="1"/>
</dbReference>
<dbReference type="GO" id="GO:0031564">
    <property type="term" value="P:transcription antitermination"/>
    <property type="evidence" value="ECO:0007669"/>
    <property type="project" value="UniProtKB-KW"/>
</dbReference>
<dbReference type="AlphaFoldDB" id="A0A0G1M7C1"/>
<sequence>MKTARDPRHQKRREATKALFAESYTRQPHTNELAKKILAKKGSLDKKIGSAAPAWPIDKLNRIDLAILRLAVYELDNSDTPPKVVIDEAVELAKEFGGESSSSFVNGVLGTIYKKEKGENG</sequence>
<evidence type="ECO:0000313" key="9">
    <source>
        <dbReference type="Proteomes" id="UP000034086"/>
    </source>
</evidence>
<evidence type="ECO:0000259" key="7">
    <source>
        <dbReference type="Pfam" id="PF01029"/>
    </source>
</evidence>
<dbReference type="Proteomes" id="UP000034086">
    <property type="component" value="Unassembled WGS sequence"/>
</dbReference>
<dbReference type="Gene3D" id="1.10.940.10">
    <property type="entry name" value="NusB-like"/>
    <property type="match status" value="1"/>
</dbReference>
<evidence type="ECO:0000256" key="2">
    <source>
        <dbReference type="ARBA" id="ARBA00022814"/>
    </source>
</evidence>
<keyword evidence="4 6" id="KW-0805">Transcription regulation</keyword>
<gene>
    <name evidence="6" type="primary">nusB</name>
    <name evidence="8" type="ORF">UX03_C0003G0003</name>
</gene>
<proteinExistence type="inferred from homology"/>
<evidence type="ECO:0000256" key="3">
    <source>
        <dbReference type="ARBA" id="ARBA00022884"/>
    </source>
</evidence>
<dbReference type="EMBL" id="LCKQ01000003">
    <property type="protein sequence ID" value="KKU04116.1"/>
    <property type="molecule type" value="Genomic_DNA"/>
</dbReference>
<dbReference type="InterPro" id="IPR035926">
    <property type="entry name" value="NusB-like_sf"/>
</dbReference>
<dbReference type="GO" id="GO:0006353">
    <property type="term" value="P:DNA-templated transcription termination"/>
    <property type="evidence" value="ECO:0007669"/>
    <property type="project" value="UniProtKB-UniRule"/>
</dbReference>
<evidence type="ECO:0000256" key="1">
    <source>
        <dbReference type="ARBA" id="ARBA00005952"/>
    </source>
</evidence>
<dbReference type="PANTHER" id="PTHR11078">
    <property type="entry name" value="N UTILIZATION SUBSTANCE PROTEIN B-RELATED"/>
    <property type="match status" value="1"/>
</dbReference>
<dbReference type="SUPFAM" id="SSF48013">
    <property type="entry name" value="NusB-like"/>
    <property type="match status" value="1"/>
</dbReference>
<keyword evidence="3 6" id="KW-0694">RNA-binding</keyword>
<comment type="function">
    <text evidence="6">Involved in transcription antitermination. Required for transcription of ribosomal RNA (rRNA) genes. Binds specifically to the boxA antiterminator sequence of the ribosomal RNA (rrn) operons.</text>
</comment>
<evidence type="ECO:0000256" key="5">
    <source>
        <dbReference type="ARBA" id="ARBA00023163"/>
    </source>
</evidence>
<accession>A0A0G1M7C1</accession>
<dbReference type="InterPro" id="IPR006027">
    <property type="entry name" value="NusB_RsmB_TIM44"/>
</dbReference>
<dbReference type="GO" id="GO:0005829">
    <property type="term" value="C:cytosol"/>
    <property type="evidence" value="ECO:0007669"/>
    <property type="project" value="TreeGrafter"/>
</dbReference>